<name>A0ABU9DBJ4_9PROT</name>
<evidence type="ECO:0000313" key="1">
    <source>
        <dbReference type="EMBL" id="MEK8090060.1"/>
    </source>
</evidence>
<dbReference type="SUPFAM" id="SSF47226">
    <property type="entry name" value="Histidine-containing phosphotransfer domain, HPT domain"/>
    <property type="match status" value="1"/>
</dbReference>
<accession>A0ABU9DBJ4</accession>
<comment type="caution">
    <text evidence="1">The sequence shown here is derived from an EMBL/GenBank/DDBJ whole genome shotgun (WGS) entry which is preliminary data.</text>
</comment>
<protein>
    <submittedName>
        <fullName evidence="1">Hpt domain-containing protein</fullName>
    </submittedName>
</protein>
<dbReference type="Proteomes" id="UP001446205">
    <property type="component" value="Unassembled WGS sequence"/>
</dbReference>
<dbReference type="RefSeq" id="WP_341371117.1">
    <property type="nucleotide sequence ID" value="NZ_JBBPCO010000009.1"/>
</dbReference>
<dbReference type="InterPro" id="IPR036641">
    <property type="entry name" value="HPT_dom_sf"/>
</dbReference>
<gene>
    <name evidence="1" type="ORF">WOB96_09805</name>
</gene>
<sequence>MREPIPVLIDPDLAGIIPAYLDNRRLDVTRIQAAIAEQDFVLIGHLGHKMKGTGQGYGFLVITEVGINFEIAAEERDLDSVRQNLALLQDYLERVQPRVR</sequence>
<organism evidence="1 2">
    <name type="scientific">Thermithiobacillus plumbiphilus</name>
    <dbReference type="NCBI Taxonomy" id="1729899"/>
    <lineage>
        <taxon>Bacteria</taxon>
        <taxon>Pseudomonadati</taxon>
        <taxon>Pseudomonadota</taxon>
        <taxon>Acidithiobacillia</taxon>
        <taxon>Acidithiobacillales</taxon>
        <taxon>Thermithiobacillaceae</taxon>
        <taxon>Thermithiobacillus</taxon>
    </lineage>
</organism>
<evidence type="ECO:0000313" key="2">
    <source>
        <dbReference type="Proteomes" id="UP001446205"/>
    </source>
</evidence>
<reference evidence="1 2" key="1">
    <citation type="submission" date="2024-04" db="EMBL/GenBank/DDBJ databases">
        <authorList>
            <person name="Abashina T."/>
            <person name="Shaikin A."/>
        </authorList>
    </citation>
    <scope>NUCLEOTIDE SEQUENCE [LARGE SCALE GENOMIC DNA]</scope>
    <source>
        <strain evidence="1 2">AAFK</strain>
    </source>
</reference>
<dbReference type="Gene3D" id="1.20.120.160">
    <property type="entry name" value="HPT domain"/>
    <property type="match status" value="1"/>
</dbReference>
<dbReference type="EMBL" id="JBBPCO010000009">
    <property type="protein sequence ID" value="MEK8090060.1"/>
    <property type="molecule type" value="Genomic_DNA"/>
</dbReference>
<proteinExistence type="predicted"/>
<keyword evidence="2" id="KW-1185">Reference proteome</keyword>